<dbReference type="InterPro" id="IPR013815">
    <property type="entry name" value="ATP_grasp_subdomain_1"/>
</dbReference>
<feature type="domain" description="ATP-grasp" evidence="17">
    <location>
        <begin position="136"/>
        <end position="342"/>
    </location>
</feature>
<dbReference type="GO" id="GO:0071555">
    <property type="term" value="P:cell wall organization"/>
    <property type="evidence" value="ECO:0007669"/>
    <property type="project" value="UniProtKB-KW"/>
</dbReference>
<keyword evidence="12" id="KW-0963">Cytoplasm</keyword>
<evidence type="ECO:0000256" key="16">
    <source>
        <dbReference type="PROSITE-ProRule" id="PRU00409"/>
    </source>
</evidence>
<dbReference type="UniPathway" id="UPA00219"/>
<proteinExistence type="inferred from homology"/>
<evidence type="ECO:0000313" key="18">
    <source>
        <dbReference type="EMBL" id="QOY61346.1"/>
    </source>
</evidence>
<keyword evidence="7 15" id="KW-0460">Magnesium</keyword>
<evidence type="ECO:0000313" key="19">
    <source>
        <dbReference type="Proteomes" id="UP000593735"/>
    </source>
</evidence>
<dbReference type="PANTHER" id="PTHR23132:SF25">
    <property type="entry name" value="D-ALANINE--D-ALANINE LIGASE A"/>
    <property type="match status" value="1"/>
</dbReference>
<dbReference type="Gene3D" id="3.40.50.20">
    <property type="match status" value="1"/>
</dbReference>
<keyword evidence="4 15" id="KW-0479">Metal-binding</keyword>
<evidence type="ECO:0000256" key="12">
    <source>
        <dbReference type="HAMAP-Rule" id="MF_00047"/>
    </source>
</evidence>
<evidence type="ECO:0000259" key="17">
    <source>
        <dbReference type="PROSITE" id="PS50975"/>
    </source>
</evidence>
<keyword evidence="5 14" id="KW-0547">Nucleotide-binding</keyword>
<accession>A0A7S7M9U3</accession>
<dbReference type="Pfam" id="PF07478">
    <property type="entry name" value="Dala_Dala_lig_C"/>
    <property type="match status" value="1"/>
</dbReference>
<dbReference type="InterPro" id="IPR005905">
    <property type="entry name" value="D_ala_D_ala"/>
</dbReference>
<dbReference type="InterPro" id="IPR011095">
    <property type="entry name" value="Dala_Dala_lig_C"/>
</dbReference>
<protein>
    <recommendedName>
        <fullName evidence="12">D-alanine--D-alanine ligase</fullName>
        <ecNumber evidence="12">6.3.2.4</ecNumber>
    </recommendedName>
    <alternativeName>
        <fullName evidence="12">D-Ala-D-Ala ligase</fullName>
    </alternativeName>
    <alternativeName>
        <fullName evidence="12">D-alanylalanine synthetase</fullName>
    </alternativeName>
</protein>
<dbReference type="Proteomes" id="UP000593735">
    <property type="component" value="Chromosome"/>
</dbReference>
<evidence type="ECO:0000256" key="3">
    <source>
        <dbReference type="ARBA" id="ARBA00022598"/>
    </source>
</evidence>
<dbReference type="PROSITE" id="PS50975">
    <property type="entry name" value="ATP_GRASP"/>
    <property type="match status" value="1"/>
</dbReference>
<evidence type="ECO:0000256" key="13">
    <source>
        <dbReference type="PIRSR" id="PIRSR039102-1"/>
    </source>
</evidence>
<feature type="active site" evidence="13">
    <location>
        <position position="182"/>
    </location>
</feature>
<dbReference type="HAMAP" id="MF_00047">
    <property type="entry name" value="Dala_Dala_lig"/>
    <property type="match status" value="1"/>
</dbReference>
<comment type="catalytic activity">
    <reaction evidence="12">
        <text>2 D-alanine + ATP = D-alanyl-D-alanine + ADP + phosphate + H(+)</text>
        <dbReference type="Rhea" id="RHEA:11224"/>
        <dbReference type="ChEBI" id="CHEBI:15378"/>
        <dbReference type="ChEBI" id="CHEBI:30616"/>
        <dbReference type="ChEBI" id="CHEBI:43474"/>
        <dbReference type="ChEBI" id="CHEBI:57416"/>
        <dbReference type="ChEBI" id="CHEBI:57822"/>
        <dbReference type="ChEBI" id="CHEBI:456216"/>
        <dbReference type="EC" id="6.3.2.4"/>
    </reaction>
</comment>
<dbReference type="NCBIfam" id="TIGR01205">
    <property type="entry name" value="D_ala_D_alaTIGR"/>
    <property type="match status" value="1"/>
</dbReference>
<evidence type="ECO:0000256" key="9">
    <source>
        <dbReference type="ARBA" id="ARBA00022984"/>
    </source>
</evidence>
<evidence type="ECO:0000256" key="8">
    <source>
        <dbReference type="ARBA" id="ARBA00022960"/>
    </source>
</evidence>
<dbReference type="AlphaFoldDB" id="A0A7S7M9U3"/>
<evidence type="ECO:0000256" key="14">
    <source>
        <dbReference type="PIRSR" id="PIRSR039102-2"/>
    </source>
</evidence>
<dbReference type="Pfam" id="PF01820">
    <property type="entry name" value="Dala_Dala_lig_N"/>
    <property type="match status" value="1"/>
</dbReference>
<feature type="binding site" evidence="14">
    <location>
        <begin position="182"/>
        <end position="183"/>
    </location>
    <ligand>
        <name>ATP</name>
        <dbReference type="ChEBI" id="CHEBI:30616"/>
    </ligand>
</feature>
<evidence type="ECO:0000256" key="2">
    <source>
        <dbReference type="ARBA" id="ARBA00010871"/>
    </source>
</evidence>
<evidence type="ECO:0000256" key="7">
    <source>
        <dbReference type="ARBA" id="ARBA00022842"/>
    </source>
</evidence>
<dbReference type="GO" id="GO:0008716">
    <property type="term" value="F:D-alanine-D-alanine ligase activity"/>
    <property type="evidence" value="ECO:0007669"/>
    <property type="project" value="UniProtKB-UniRule"/>
</dbReference>
<sequence length="353" mass="36662">MTNVAILFGGTSTEHDISCTSAENVVACLSGRFDLTLVGITRDGRWLRYSGDPTKLAGDAWAGHDCEPVALAPGEGLVAQGERGARPLGVDVALPVLHGQGGEDGTVQGALEVAGVPYVGCGVMASAVCMDKDAAHRLAAAAGVRSPRCAVLYRGSSDQARQAVPGACGGFPVFVKPARGGSSIGVSKASDEAEYAAALDAALALDEKACVEEAIVGMEVGCAVVGDAVRGTRMGAVDQIVISGDGFFRIHLEDDPGANTELRCPAELPDAVLERVHTAATTVYEALGCEGFARVDLFVTPDDEVVFNEVNSTPGLTYYSRFPQMMRAAGHELGDVLAELVEERLAREAEGLR</sequence>
<dbReference type="InterPro" id="IPR011127">
    <property type="entry name" value="Dala_Dala_lig_N"/>
</dbReference>
<organism evidence="18 19">
    <name type="scientific">Thermophilibacter immobilis</name>
    <dbReference type="NCBI Taxonomy" id="2779519"/>
    <lineage>
        <taxon>Bacteria</taxon>
        <taxon>Bacillati</taxon>
        <taxon>Actinomycetota</taxon>
        <taxon>Coriobacteriia</taxon>
        <taxon>Coriobacteriales</taxon>
        <taxon>Atopobiaceae</taxon>
        <taxon>Thermophilibacter</taxon>
    </lineage>
</organism>
<dbReference type="EMBL" id="CP063767">
    <property type="protein sequence ID" value="QOY61346.1"/>
    <property type="molecule type" value="Genomic_DNA"/>
</dbReference>
<comment type="cofactor">
    <cofactor evidence="15">
        <name>Mg(2+)</name>
        <dbReference type="ChEBI" id="CHEBI:18420"/>
    </cofactor>
    <cofactor evidence="15">
        <name>Mn(2+)</name>
        <dbReference type="ChEBI" id="CHEBI:29035"/>
    </cofactor>
    <text evidence="15">Binds 2 magnesium or manganese ions per subunit.</text>
</comment>
<dbReference type="InterPro" id="IPR016185">
    <property type="entry name" value="PreATP-grasp_dom_sf"/>
</dbReference>
<feature type="binding site" evidence="15">
    <location>
        <position position="309"/>
    </location>
    <ligand>
        <name>Mg(2+)</name>
        <dbReference type="ChEBI" id="CHEBI:18420"/>
        <label>1</label>
    </ligand>
</feature>
<keyword evidence="9 12" id="KW-0573">Peptidoglycan synthesis</keyword>
<name>A0A7S7M9U3_9ACTN</name>
<dbReference type="RefSeq" id="WP_194372588.1">
    <property type="nucleotide sequence ID" value="NZ_CP063767.1"/>
</dbReference>
<dbReference type="KEGG" id="tio:INP52_03930"/>
<dbReference type="PROSITE" id="PS00843">
    <property type="entry name" value="DALA_DALA_LIGASE_1"/>
    <property type="match status" value="1"/>
</dbReference>
<evidence type="ECO:0000256" key="5">
    <source>
        <dbReference type="ARBA" id="ARBA00022741"/>
    </source>
</evidence>
<keyword evidence="6 16" id="KW-0067">ATP-binding</keyword>
<dbReference type="GO" id="GO:0005829">
    <property type="term" value="C:cytosol"/>
    <property type="evidence" value="ECO:0007669"/>
    <property type="project" value="TreeGrafter"/>
</dbReference>
<feature type="active site" evidence="13">
    <location>
        <position position="14"/>
    </location>
</feature>
<gene>
    <name evidence="12" type="primary">ddl</name>
    <name evidence="18" type="ORF">INP52_03930</name>
</gene>
<dbReference type="SUPFAM" id="SSF56059">
    <property type="entry name" value="Glutathione synthetase ATP-binding domain-like"/>
    <property type="match status" value="1"/>
</dbReference>
<dbReference type="GO" id="GO:0046872">
    <property type="term" value="F:metal ion binding"/>
    <property type="evidence" value="ECO:0007669"/>
    <property type="project" value="UniProtKB-KW"/>
</dbReference>
<feature type="binding site" evidence="14">
    <location>
        <begin position="174"/>
        <end position="176"/>
    </location>
    <ligand>
        <name>ATP</name>
        <dbReference type="ChEBI" id="CHEBI:30616"/>
    </ligand>
</feature>
<comment type="subcellular location">
    <subcellularLocation>
        <location evidence="12">Cytoplasm</location>
    </subcellularLocation>
</comment>
<dbReference type="InterPro" id="IPR011761">
    <property type="entry name" value="ATP-grasp"/>
</dbReference>
<evidence type="ECO:0000256" key="15">
    <source>
        <dbReference type="PIRSR" id="PIRSR039102-3"/>
    </source>
</evidence>
<evidence type="ECO:0000256" key="6">
    <source>
        <dbReference type="ARBA" id="ARBA00022840"/>
    </source>
</evidence>
<keyword evidence="3 12" id="KW-0436">Ligase</keyword>
<dbReference type="InterPro" id="IPR000291">
    <property type="entry name" value="D-Ala_lig_Van_CS"/>
</dbReference>
<feature type="binding site" evidence="14">
    <location>
        <begin position="308"/>
        <end position="309"/>
    </location>
    <ligand>
        <name>ATP</name>
        <dbReference type="ChEBI" id="CHEBI:30616"/>
    </ligand>
</feature>
<dbReference type="Gene3D" id="3.30.1490.20">
    <property type="entry name" value="ATP-grasp fold, A domain"/>
    <property type="match status" value="1"/>
</dbReference>
<comment type="cofactor">
    <cofactor evidence="1">
        <name>Mn(2+)</name>
        <dbReference type="ChEBI" id="CHEBI:29035"/>
    </cofactor>
</comment>
<dbReference type="GO" id="GO:0005524">
    <property type="term" value="F:ATP binding"/>
    <property type="evidence" value="ECO:0007669"/>
    <property type="project" value="UniProtKB-UniRule"/>
</dbReference>
<feature type="binding site" evidence="15">
    <location>
        <position position="311"/>
    </location>
    <ligand>
        <name>Mg(2+)</name>
        <dbReference type="ChEBI" id="CHEBI:18420"/>
        <label>2</label>
    </ligand>
</feature>
<comment type="pathway">
    <text evidence="12">Cell wall biogenesis; peptidoglycan biosynthesis.</text>
</comment>
<feature type="active site" evidence="13">
    <location>
        <position position="320"/>
    </location>
</feature>
<dbReference type="Gene3D" id="3.30.470.20">
    <property type="entry name" value="ATP-grasp fold, B domain"/>
    <property type="match status" value="1"/>
</dbReference>
<dbReference type="NCBIfam" id="NF002528">
    <property type="entry name" value="PRK01966.1-4"/>
    <property type="match status" value="1"/>
</dbReference>
<keyword evidence="19" id="KW-1185">Reference proteome</keyword>
<dbReference type="EC" id="6.3.2.4" evidence="12"/>
<dbReference type="GO" id="GO:0008360">
    <property type="term" value="P:regulation of cell shape"/>
    <property type="evidence" value="ECO:0007669"/>
    <property type="project" value="UniProtKB-KW"/>
</dbReference>
<keyword evidence="8 12" id="KW-0133">Cell shape</keyword>
<dbReference type="PIRSF" id="PIRSF039102">
    <property type="entry name" value="Ddl/VanB"/>
    <property type="match status" value="1"/>
</dbReference>
<reference evidence="18 19" key="1">
    <citation type="submission" date="2020-10" db="EMBL/GenBank/DDBJ databases">
        <title>Olsenella immobilis sp.nov., isolated from the mud in a fermentation cellar used for the production of Chinese strong-flavoured liquor.</title>
        <authorList>
            <person name="Lu L."/>
        </authorList>
    </citation>
    <scope>NUCLEOTIDE SEQUENCE [LARGE SCALE GENOMIC DNA]</scope>
    <source>
        <strain evidence="18 19">LZLJ-2</strain>
    </source>
</reference>
<evidence type="ECO:0000256" key="4">
    <source>
        <dbReference type="ARBA" id="ARBA00022723"/>
    </source>
</evidence>
<evidence type="ECO:0000256" key="10">
    <source>
        <dbReference type="ARBA" id="ARBA00023211"/>
    </source>
</evidence>
<keyword evidence="10 15" id="KW-0464">Manganese</keyword>
<keyword evidence="11 12" id="KW-0961">Cell wall biogenesis/degradation</keyword>
<comment type="function">
    <text evidence="12">Cell wall formation.</text>
</comment>
<dbReference type="GO" id="GO:0009252">
    <property type="term" value="P:peptidoglycan biosynthetic process"/>
    <property type="evidence" value="ECO:0007669"/>
    <property type="project" value="UniProtKB-UniRule"/>
</dbReference>
<feature type="binding site" evidence="15">
    <location>
        <position position="309"/>
    </location>
    <ligand>
        <name>Mg(2+)</name>
        <dbReference type="ChEBI" id="CHEBI:18420"/>
        <label>2</label>
    </ligand>
</feature>
<evidence type="ECO:0000256" key="11">
    <source>
        <dbReference type="ARBA" id="ARBA00023316"/>
    </source>
</evidence>
<feature type="binding site" evidence="14">
    <location>
        <begin position="212"/>
        <end position="219"/>
    </location>
    <ligand>
        <name>ATP</name>
        <dbReference type="ChEBI" id="CHEBI:30616"/>
    </ligand>
</feature>
<feature type="binding site" evidence="15">
    <location>
        <position position="296"/>
    </location>
    <ligand>
        <name>Mg(2+)</name>
        <dbReference type="ChEBI" id="CHEBI:18420"/>
        <label>1</label>
    </ligand>
</feature>
<feature type="binding site" evidence="14">
    <location>
        <position position="132"/>
    </location>
    <ligand>
        <name>ATP</name>
        <dbReference type="ChEBI" id="CHEBI:30616"/>
    </ligand>
</feature>
<dbReference type="PROSITE" id="PS00844">
    <property type="entry name" value="DALA_DALA_LIGASE_2"/>
    <property type="match status" value="1"/>
</dbReference>
<dbReference type="PANTHER" id="PTHR23132">
    <property type="entry name" value="D-ALANINE--D-ALANINE LIGASE"/>
    <property type="match status" value="1"/>
</dbReference>
<comment type="similarity">
    <text evidence="2 12">Belongs to the D-alanine--D-alanine ligase family.</text>
</comment>
<dbReference type="SUPFAM" id="SSF52440">
    <property type="entry name" value="PreATP-grasp domain"/>
    <property type="match status" value="1"/>
</dbReference>
<evidence type="ECO:0000256" key="1">
    <source>
        <dbReference type="ARBA" id="ARBA00001936"/>
    </source>
</evidence>